<reference evidence="3 4" key="1">
    <citation type="submission" date="2024-07" db="EMBL/GenBank/DDBJ databases">
        <title>Section-level genome sequencing and comparative genomics of Aspergillus sections Usti and Cavernicolus.</title>
        <authorList>
            <consortium name="Lawrence Berkeley National Laboratory"/>
            <person name="Nybo J.L."/>
            <person name="Vesth T.C."/>
            <person name="Theobald S."/>
            <person name="Frisvad J.C."/>
            <person name="Larsen T.O."/>
            <person name="Kjaerboelling I."/>
            <person name="Rothschild-Mancinelli K."/>
            <person name="Lyhne E.K."/>
            <person name="Kogle M.E."/>
            <person name="Barry K."/>
            <person name="Clum A."/>
            <person name="Na H."/>
            <person name="Ledsgaard L."/>
            <person name="Lin J."/>
            <person name="Lipzen A."/>
            <person name="Kuo A."/>
            <person name="Riley R."/>
            <person name="Mondo S."/>
            <person name="Labutti K."/>
            <person name="Haridas S."/>
            <person name="Pangalinan J."/>
            <person name="Salamov A.A."/>
            <person name="Simmons B.A."/>
            <person name="Magnuson J.K."/>
            <person name="Chen J."/>
            <person name="Drula E."/>
            <person name="Henrissat B."/>
            <person name="Wiebenga A."/>
            <person name="Lubbers R.J."/>
            <person name="Gomes A.C."/>
            <person name="Makela M.R."/>
            <person name="Stajich J."/>
            <person name="Grigoriev I.V."/>
            <person name="Mortensen U.H."/>
            <person name="De Vries R.P."/>
            <person name="Baker S.E."/>
            <person name="Andersen M.R."/>
        </authorList>
    </citation>
    <scope>NUCLEOTIDE SEQUENCE [LARGE SCALE GENOMIC DNA]</scope>
    <source>
        <strain evidence="3 4">CBS 123904</strain>
    </source>
</reference>
<comment type="caution">
    <text evidence="3">The sequence shown here is derived from an EMBL/GenBank/DDBJ whole genome shotgun (WGS) entry which is preliminary data.</text>
</comment>
<dbReference type="InterPro" id="IPR024624">
    <property type="entry name" value="Pyridox_Oxase_Alr4036_FMN-bd"/>
</dbReference>
<proteinExistence type="predicted"/>
<keyword evidence="4" id="KW-1185">Reference proteome</keyword>
<feature type="region of interest" description="Disordered" evidence="1">
    <location>
        <begin position="189"/>
        <end position="214"/>
    </location>
</feature>
<sequence>MPPQPAAAAAPWRALFLSGLEKSSASSFTLSTIAHAPGKPAVPRARTVEFRGFFPKPASSLHHSAIDALKAQNIGLNPEVYESDLFSITTDARMGKVGQIGGSSNGEGDEAVEGVFWFDEGVKTQWRVRGRGVTVGSGKEEDAGRERRVQERIFRRMRLREGADGVSEEVKGWEWERQVATYFASHTPAMRGSYKNPTPGTPRSQNPSNPEWKLNQKVEDLRDPVARENFRVLVILPEEVETLDLSNPEDVRRTRWTFIEDGEAGRWQEIEMWP</sequence>
<dbReference type="EMBL" id="JBFXLU010000455">
    <property type="protein sequence ID" value="KAL2826174.1"/>
    <property type="molecule type" value="Genomic_DNA"/>
</dbReference>
<evidence type="ECO:0000256" key="1">
    <source>
        <dbReference type="SAM" id="MobiDB-lite"/>
    </source>
</evidence>
<feature type="domain" description="Pyridoxamine 5'-phosphate oxidase Alr4036 family FMN-binding" evidence="2">
    <location>
        <begin position="10"/>
        <end position="133"/>
    </location>
</feature>
<dbReference type="PANTHER" id="PTHR28243">
    <property type="entry name" value="AGL049CP"/>
    <property type="match status" value="1"/>
</dbReference>
<organism evidence="3 4">
    <name type="scientific">Aspergillus pseudoustus</name>
    <dbReference type="NCBI Taxonomy" id="1810923"/>
    <lineage>
        <taxon>Eukaryota</taxon>
        <taxon>Fungi</taxon>
        <taxon>Dikarya</taxon>
        <taxon>Ascomycota</taxon>
        <taxon>Pezizomycotina</taxon>
        <taxon>Eurotiomycetes</taxon>
        <taxon>Eurotiomycetidae</taxon>
        <taxon>Eurotiales</taxon>
        <taxon>Aspergillaceae</taxon>
        <taxon>Aspergillus</taxon>
        <taxon>Aspergillus subgen. Nidulantes</taxon>
    </lineage>
</organism>
<accession>A0ABR4IEI8</accession>
<dbReference type="Proteomes" id="UP001610446">
    <property type="component" value="Unassembled WGS sequence"/>
</dbReference>
<name>A0ABR4IEI8_9EURO</name>
<evidence type="ECO:0000313" key="4">
    <source>
        <dbReference type="Proteomes" id="UP001610446"/>
    </source>
</evidence>
<dbReference type="SUPFAM" id="SSF50475">
    <property type="entry name" value="FMN-binding split barrel"/>
    <property type="match status" value="1"/>
</dbReference>
<evidence type="ECO:0000259" key="2">
    <source>
        <dbReference type="Pfam" id="PF12766"/>
    </source>
</evidence>
<evidence type="ECO:0000313" key="3">
    <source>
        <dbReference type="EMBL" id="KAL2826174.1"/>
    </source>
</evidence>
<dbReference type="PANTHER" id="PTHR28243:SF1">
    <property type="entry name" value="PYRIDOXAMINE 5'-PHOSPHATE OXIDASE ALR4036 FAMILY FMN-BINDING DOMAIN-CONTAINING PROTEIN"/>
    <property type="match status" value="1"/>
</dbReference>
<dbReference type="Gene3D" id="2.30.110.10">
    <property type="entry name" value="Electron Transport, Fmn-binding Protein, Chain A"/>
    <property type="match status" value="1"/>
</dbReference>
<feature type="compositionally biased region" description="Polar residues" evidence="1">
    <location>
        <begin position="195"/>
        <end position="209"/>
    </location>
</feature>
<protein>
    <recommendedName>
        <fullName evidence="2">Pyridoxamine 5'-phosphate oxidase Alr4036 family FMN-binding domain-containing protein</fullName>
    </recommendedName>
</protein>
<dbReference type="Pfam" id="PF12766">
    <property type="entry name" value="Pyridox_oxase_2"/>
    <property type="match status" value="1"/>
</dbReference>
<dbReference type="InterPro" id="IPR012349">
    <property type="entry name" value="Split_barrel_FMN-bd"/>
</dbReference>
<gene>
    <name evidence="3" type="ORF">BJY01DRAFT_150451</name>
</gene>